<evidence type="ECO:0000313" key="4">
    <source>
        <dbReference type="EMBL" id="MDR6426086.1"/>
    </source>
</evidence>
<dbReference type="AlphaFoldDB" id="A0A0H2M3Q5"/>
<dbReference type="EMBL" id="JAVDQZ010000003">
    <property type="protein sequence ID" value="MDR6426086.1"/>
    <property type="molecule type" value="Genomic_DNA"/>
</dbReference>
<proteinExistence type="predicted"/>
<dbReference type="EMBL" id="JZWI01000017">
    <property type="protein sequence ID" value="KLN55372.1"/>
    <property type="molecule type" value="Genomic_DNA"/>
</dbReference>
<dbReference type="RefSeq" id="WP_015866429.1">
    <property type="nucleotide sequence ID" value="NZ_CAIGKF010000015.1"/>
</dbReference>
<organism evidence="2 5">
    <name type="scientific">Variovorax paradoxus</name>
    <dbReference type="NCBI Taxonomy" id="34073"/>
    <lineage>
        <taxon>Bacteria</taxon>
        <taxon>Pseudomonadati</taxon>
        <taxon>Pseudomonadota</taxon>
        <taxon>Betaproteobacteria</taxon>
        <taxon>Burkholderiales</taxon>
        <taxon>Comamonadaceae</taxon>
        <taxon>Variovorax</taxon>
    </lineage>
</organism>
<feature type="compositionally biased region" description="Basic and acidic residues" evidence="1">
    <location>
        <begin position="8"/>
        <end position="20"/>
    </location>
</feature>
<dbReference type="Proteomes" id="UP001224845">
    <property type="component" value="Unassembled WGS sequence"/>
</dbReference>
<evidence type="ECO:0000313" key="5">
    <source>
        <dbReference type="Proteomes" id="UP000035170"/>
    </source>
</evidence>
<dbReference type="PATRIC" id="fig|34073.19.peg.3481"/>
<accession>A0A0H2M3Q5</accession>
<dbReference type="Proteomes" id="UP001184828">
    <property type="component" value="Unassembled WGS sequence"/>
</dbReference>
<dbReference type="GeneID" id="99715265"/>
<dbReference type="EMBL" id="JAUSRV010000001">
    <property type="protein sequence ID" value="MDP9969235.1"/>
    <property type="molecule type" value="Genomic_DNA"/>
</dbReference>
<name>A0A0H2M3Q5_VARPD</name>
<gene>
    <name evidence="4" type="ORF">J2738_002219</name>
    <name evidence="3" type="ORF">J2W39_000458</name>
    <name evidence="2" type="ORF">VPARA_33960</name>
</gene>
<reference evidence="2 5" key="1">
    <citation type="submission" date="2015-03" db="EMBL/GenBank/DDBJ databases">
        <title>Genome sequence of Variovorax paradoxus TBEA6.</title>
        <authorList>
            <person name="Poehlein A."/>
            <person name="Schuldes J."/>
            <person name="Wuebbeler J.H."/>
            <person name="Hiessl S."/>
            <person name="Steinbuechel A."/>
            <person name="Daniel R."/>
        </authorList>
    </citation>
    <scope>NUCLEOTIDE SEQUENCE [LARGE SCALE GENOMIC DNA]</scope>
    <source>
        <strain evidence="2 5">TBEA6</strain>
    </source>
</reference>
<reference evidence="3" key="2">
    <citation type="submission" date="2023-07" db="EMBL/GenBank/DDBJ databases">
        <title>Sorghum-associated microbial communities from plants grown in Nebraska, USA.</title>
        <authorList>
            <person name="Schachtman D."/>
        </authorList>
    </citation>
    <scope>NUCLEOTIDE SEQUENCE</scope>
    <source>
        <strain evidence="4">DS2114</strain>
        <strain evidence="3">DS3315</strain>
    </source>
</reference>
<dbReference type="Proteomes" id="UP000035170">
    <property type="component" value="Unassembled WGS sequence"/>
</dbReference>
<evidence type="ECO:0000313" key="2">
    <source>
        <dbReference type="EMBL" id="KLN55372.1"/>
    </source>
</evidence>
<evidence type="ECO:0000313" key="3">
    <source>
        <dbReference type="EMBL" id="MDP9969235.1"/>
    </source>
</evidence>
<sequence length="49" mass="5252">MAKGQQRANKEAKKPKKDTSPPKPVGTGGIEPVRTITTAVIPRGKLKNK</sequence>
<keyword evidence="5" id="KW-1185">Reference proteome</keyword>
<feature type="region of interest" description="Disordered" evidence="1">
    <location>
        <begin position="1"/>
        <end position="49"/>
    </location>
</feature>
<protein>
    <submittedName>
        <fullName evidence="2">Uncharacterized protein</fullName>
    </submittedName>
</protein>
<evidence type="ECO:0000256" key="1">
    <source>
        <dbReference type="SAM" id="MobiDB-lite"/>
    </source>
</evidence>
<comment type="caution">
    <text evidence="2">The sequence shown here is derived from an EMBL/GenBank/DDBJ whole genome shotgun (WGS) entry which is preliminary data.</text>
</comment>